<evidence type="ECO:0000313" key="2">
    <source>
        <dbReference type="EMBL" id="MEW9570881.1"/>
    </source>
</evidence>
<protein>
    <recommendedName>
        <fullName evidence="4">Endonuclease/exonuclease/phosphatase family protein</fullName>
    </recommendedName>
</protein>
<evidence type="ECO:0008006" key="4">
    <source>
        <dbReference type="Google" id="ProtNLM"/>
    </source>
</evidence>
<dbReference type="SUPFAM" id="SSF56219">
    <property type="entry name" value="DNase I-like"/>
    <property type="match status" value="1"/>
</dbReference>
<feature type="region of interest" description="Disordered" evidence="1">
    <location>
        <begin position="214"/>
        <end position="234"/>
    </location>
</feature>
<proteinExistence type="predicted"/>
<dbReference type="InterPro" id="IPR036691">
    <property type="entry name" value="Endo/exonu/phosph_ase_sf"/>
</dbReference>
<dbReference type="Proteomes" id="UP001556220">
    <property type="component" value="Unassembled WGS sequence"/>
</dbReference>
<evidence type="ECO:0000313" key="3">
    <source>
        <dbReference type="Proteomes" id="UP001556220"/>
    </source>
</evidence>
<feature type="compositionally biased region" description="Low complexity" evidence="1">
    <location>
        <begin position="214"/>
        <end position="228"/>
    </location>
</feature>
<evidence type="ECO:0000256" key="1">
    <source>
        <dbReference type="SAM" id="MobiDB-lite"/>
    </source>
</evidence>
<name>A0ABV3QBI3_9GAMM</name>
<dbReference type="RefSeq" id="WP_367852949.1">
    <property type="nucleotide sequence ID" value="NZ_JBFOHK010000001.1"/>
</dbReference>
<keyword evidence="3" id="KW-1185">Reference proteome</keyword>
<accession>A0ABV3QBI3</accession>
<comment type="caution">
    <text evidence="2">The sequence shown here is derived from an EMBL/GenBank/DDBJ whole genome shotgun (WGS) entry which is preliminary data.</text>
</comment>
<dbReference type="EMBL" id="JBFOHK010000001">
    <property type="protein sequence ID" value="MEW9570881.1"/>
    <property type="molecule type" value="Genomic_DNA"/>
</dbReference>
<organism evidence="2 3">
    <name type="scientific">Rhodanobacter lycopersici</name>
    <dbReference type="NCBI Taxonomy" id="3162487"/>
    <lineage>
        <taxon>Bacteria</taxon>
        <taxon>Pseudomonadati</taxon>
        <taxon>Pseudomonadota</taxon>
        <taxon>Gammaproteobacteria</taxon>
        <taxon>Lysobacterales</taxon>
        <taxon>Rhodanobacteraceae</taxon>
        <taxon>Rhodanobacter</taxon>
    </lineage>
</organism>
<reference evidence="2 3" key="1">
    <citation type="submission" date="2024-06" db="EMBL/GenBank/DDBJ databases">
        <authorList>
            <person name="Woo H."/>
        </authorList>
    </citation>
    <scope>NUCLEOTIDE SEQUENCE [LARGE SCALE GENOMIC DNA]</scope>
    <source>
        <strain evidence="2 3">Si-c</strain>
    </source>
</reference>
<sequence>MELKIISWNIRHFREKKIFDFIHTLWEVIVWCDVCFIYEDHTGNGTALAKALNEYESKLPLDKVRNHWKGEEIHATDEYVAIVWKGGVQVTPHSAATAVFSELMSGERCPAAVKIEKSGKSSIVAAWHAYGPAKVSAKDLFQKILQVNICDVLIGDFNFQTFATGLGSGGLNVTDDDFSLVESLDFKVPPMRTSPTTSFGSSVVPSSSSAVPVVASSSSSSSPDPVFGGKSPPMRSSRLEDKVYMKEIVPANHQGSTTYTEDRVGKRSTGLDRCLVRKQFVGSCKLMVAMPEWFDELFCLTDHMVLQLIIDI</sequence>
<dbReference type="Gene3D" id="3.60.10.10">
    <property type="entry name" value="Endonuclease/exonuclease/phosphatase"/>
    <property type="match status" value="1"/>
</dbReference>
<gene>
    <name evidence="2" type="ORF">ABQJ54_03905</name>
</gene>